<dbReference type="CDD" id="cd06261">
    <property type="entry name" value="TM_PBP2"/>
    <property type="match status" value="1"/>
</dbReference>
<dbReference type="OrthoDB" id="9787541at2"/>
<evidence type="ECO:0000256" key="2">
    <source>
        <dbReference type="ARBA" id="ARBA00022448"/>
    </source>
</evidence>
<comment type="subcellular location">
    <subcellularLocation>
        <location evidence="1 7">Cell membrane</location>
        <topology evidence="1 7">Multi-pass membrane protein</topology>
    </subcellularLocation>
</comment>
<evidence type="ECO:0000256" key="1">
    <source>
        <dbReference type="ARBA" id="ARBA00004651"/>
    </source>
</evidence>
<dbReference type="Proteomes" id="UP000199268">
    <property type="component" value="Unassembled WGS sequence"/>
</dbReference>
<feature type="transmembrane region" description="Helical" evidence="7">
    <location>
        <begin position="236"/>
        <end position="258"/>
    </location>
</feature>
<name>A0A1C4AXS2_9LACO</name>
<dbReference type="InterPro" id="IPR000515">
    <property type="entry name" value="MetI-like"/>
</dbReference>
<dbReference type="InterPro" id="IPR035906">
    <property type="entry name" value="MetI-like_sf"/>
</dbReference>
<organism evidence="9 10">
    <name type="scientific">Weissella bombi</name>
    <dbReference type="NCBI Taxonomy" id="1505725"/>
    <lineage>
        <taxon>Bacteria</taxon>
        <taxon>Bacillati</taxon>
        <taxon>Bacillota</taxon>
        <taxon>Bacilli</taxon>
        <taxon>Lactobacillales</taxon>
        <taxon>Lactobacillaceae</taxon>
        <taxon>Weissella</taxon>
    </lineage>
</organism>
<keyword evidence="2 7" id="KW-0813">Transport</keyword>
<gene>
    <name evidence="9" type="ORF">GA0061074_10784</name>
</gene>
<dbReference type="SUPFAM" id="SSF161098">
    <property type="entry name" value="MetI-like"/>
    <property type="match status" value="1"/>
</dbReference>
<evidence type="ECO:0000256" key="3">
    <source>
        <dbReference type="ARBA" id="ARBA00022475"/>
    </source>
</evidence>
<dbReference type="STRING" id="1505725.GA0061074_10784"/>
<feature type="transmembrane region" description="Helical" evidence="7">
    <location>
        <begin position="270"/>
        <end position="291"/>
    </location>
</feature>
<keyword evidence="4 7" id="KW-0812">Transmembrane</keyword>
<proteinExistence type="inferred from homology"/>
<keyword evidence="10" id="KW-1185">Reference proteome</keyword>
<evidence type="ECO:0000256" key="7">
    <source>
        <dbReference type="RuleBase" id="RU363032"/>
    </source>
</evidence>
<feature type="transmembrane region" description="Helical" evidence="7">
    <location>
        <begin position="73"/>
        <end position="100"/>
    </location>
</feature>
<protein>
    <submittedName>
        <fullName evidence="9">Multiple sugar transport system permease protein</fullName>
    </submittedName>
</protein>
<keyword evidence="3" id="KW-1003">Cell membrane</keyword>
<feature type="transmembrane region" description="Helical" evidence="7">
    <location>
        <begin position="209"/>
        <end position="230"/>
    </location>
</feature>
<evidence type="ECO:0000256" key="4">
    <source>
        <dbReference type="ARBA" id="ARBA00022692"/>
    </source>
</evidence>
<evidence type="ECO:0000256" key="5">
    <source>
        <dbReference type="ARBA" id="ARBA00022989"/>
    </source>
</evidence>
<dbReference type="PANTHER" id="PTHR30193">
    <property type="entry name" value="ABC TRANSPORTER PERMEASE PROTEIN"/>
    <property type="match status" value="1"/>
</dbReference>
<feature type="transmembrane region" description="Helical" evidence="7">
    <location>
        <begin position="112"/>
        <end position="132"/>
    </location>
</feature>
<feature type="domain" description="ABC transmembrane type-1" evidence="8">
    <location>
        <begin position="74"/>
        <end position="288"/>
    </location>
</feature>
<accession>A0A1C4AXS2</accession>
<dbReference type="Pfam" id="PF00528">
    <property type="entry name" value="BPD_transp_1"/>
    <property type="match status" value="1"/>
</dbReference>
<dbReference type="GO" id="GO:0005886">
    <property type="term" value="C:plasma membrane"/>
    <property type="evidence" value="ECO:0007669"/>
    <property type="project" value="UniProtKB-SubCell"/>
</dbReference>
<keyword evidence="6 7" id="KW-0472">Membrane</keyword>
<dbReference type="EMBL" id="FMAO01000007">
    <property type="protein sequence ID" value="SCB99354.1"/>
    <property type="molecule type" value="Genomic_DNA"/>
</dbReference>
<feature type="transmembrane region" description="Helical" evidence="7">
    <location>
        <begin position="15"/>
        <end position="35"/>
    </location>
</feature>
<evidence type="ECO:0000259" key="8">
    <source>
        <dbReference type="PROSITE" id="PS50928"/>
    </source>
</evidence>
<sequence length="298" mass="34316">MMNNVKPTWRDNLKALLYLLPMLIIIGIFNLYPIIKSFVMSFYTDYNFFTNKVNALGWDNFKFLWEDQNFHDAVWHTLVFVVGVVPIEVALSLVIASLLYRIKFLAGFFRTVYFLPFVTSIVAISMVWRWIYNKDAGLLNYLLGFIGIQPIDWLNDPHYAMAGLVILAIWKGLGFNILLFLVGLSNVDQHLYDAATIDGANGWERFKNITLPMISPMTFLVTVNAVIGSFKVFDEIFSLFGGQPGPGNSAMTVVYYLYRMFYEQNRYGIAAASGVILFIMILVVTMLQTWWSRRHVHY</sequence>
<dbReference type="PANTHER" id="PTHR30193:SF37">
    <property type="entry name" value="INNER MEMBRANE ABC TRANSPORTER PERMEASE PROTEIN YCJO"/>
    <property type="match status" value="1"/>
</dbReference>
<keyword evidence="9" id="KW-0762">Sugar transport</keyword>
<dbReference type="AlphaFoldDB" id="A0A1C4AXS2"/>
<evidence type="ECO:0000313" key="9">
    <source>
        <dbReference type="EMBL" id="SCB99354.1"/>
    </source>
</evidence>
<dbReference type="PROSITE" id="PS50928">
    <property type="entry name" value="ABC_TM1"/>
    <property type="match status" value="1"/>
</dbReference>
<comment type="similarity">
    <text evidence="7">Belongs to the binding-protein-dependent transport system permease family.</text>
</comment>
<evidence type="ECO:0000256" key="6">
    <source>
        <dbReference type="ARBA" id="ARBA00023136"/>
    </source>
</evidence>
<feature type="transmembrane region" description="Helical" evidence="7">
    <location>
        <begin position="159"/>
        <end position="182"/>
    </location>
</feature>
<dbReference type="Gene3D" id="1.10.3720.10">
    <property type="entry name" value="MetI-like"/>
    <property type="match status" value="1"/>
</dbReference>
<keyword evidence="5 7" id="KW-1133">Transmembrane helix</keyword>
<evidence type="ECO:0000313" key="10">
    <source>
        <dbReference type="Proteomes" id="UP000199268"/>
    </source>
</evidence>
<reference evidence="10" key="1">
    <citation type="submission" date="2016-08" db="EMBL/GenBank/DDBJ databases">
        <authorList>
            <person name="Varghese N."/>
            <person name="Submissions Spin"/>
        </authorList>
    </citation>
    <scope>NUCLEOTIDE SEQUENCE [LARGE SCALE GENOMIC DNA]</scope>
    <source>
        <strain evidence="10">R-53094</strain>
    </source>
</reference>
<dbReference type="InterPro" id="IPR051393">
    <property type="entry name" value="ABC_transporter_permease"/>
</dbReference>
<dbReference type="GO" id="GO:0055085">
    <property type="term" value="P:transmembrane transport"/>
    <property type="evidence" value="ECO:0007669"/>
    <property type="project" value="InterPro"/>
</dbReference>